<keyword evidence="2" id="KW-0223">Dioxygenase</keyword>
<dbReference type="Pfam" id="PF05721">
    <property type="entry name" value="PhyH"/>
    <property type="match status" value="1"/>
</dbReference>
<keyword evidence="3" id="KW-1185">Reference proteome</keyword>
<dbReference type="EMBL" id="CP136920">
    <property type="protein sequence ID" value="WOO40592.1"/>
    <property type="molecule type" value="Genomic_DNA"/>
</dbReference>
<dbReference type="Proteomes" id="UP001304300">
    <property type="component" value="Chromosome"/>
</dbReference>
<evidence type="ECO:0000313" key="2">
    <source>
        <dbReference type="EMBL" id="WOO40592.1"/>
    </source>
</evidence>
<proteinExistence type="predicted"/>
<dbReference type="GO" id="GO:0005506">
    <property type="term" value="F:iron ion binding"/>
    <property type="evidence" value="ECO:0007669"/>
    <property type="project" value="UniProtKB-ARBA"/>
</dbReference>
<dbReference type="AlphaFoldDB" id="A0AAQ3QV69"/>
<evidence type="ECO:0000313" key="3">
    <source>
        <dbReference type="Proteomes" id="UP001304300"/>
    </source>
</evidence>
<dbReference type="SUPFAM" id="SSF51197">
    <property type="entry name" value="Clavaminate synthase-like"/>
    <property type="match status" value="1"/>
</dbReference>
<dbReference type="GO" id="GO:0016706">
    <property type="term" value="F:2-oxoglutarate-dependent dioxygenase activity"/>
    <property type="evidence" value="ECO:0007669"/>
    <property type="project" value="UniProtKB-ARBA"/>
</dbReference>
<dbReference type="PANTHER" id="PTHR20883">
    <property type="entry name" value="PHYTANOYL-COA DIOXYGENASE DOMAIN CONTAINING 1"/>
    <property type="match status" value="1"/>
</dbReference>
<keyword evidence="2" id="KW-0560">Oxidoreductase</keyword>
<sequence>MIKFSNQQFELTEEHIESFYREGYFMAPSFISEQAVFNINAAYDAEMKTLEGERKWQSLPFAQEAQQELQTERVAAMMERLLGGPIQLWLGMYAVVMPGGKGLEWHQDNQYTHILGHMCNAFVALDDINTENAGLWIAPRSHRLGRQPNLNEGEGHRRAATPENAMSVPPMKRGDAVIFHRETLHHSKVNKTDKPRRAFAFQVSAANCRFAETGKLVEERDQ</sequence>
<dbReference type="Gene3D" id="2.60.120.620">
    <property type="entry name" value="q2cbj1_9rhob like domain"/>
    <property type="match status" value="1"/>
</dbReference>
<comment type="cofactor">
    <cofactor evidence="1">
        <name>Fe(2+)</name>
        <dbReference type="ChEBI" id="CHEBI:29033"/>
    </cofactor>
</comment>
<organism evidence="2 3">
    <name type="scientific">Rubellicoccus peritrichatus</name>
    <dbReference type="NCBI Taxonomy" id="3080537"/>
    <lineage>
        <taxon>Bacteria</taxon>
        <taxon>Pseudomonadati</taxon>
        <taxon>Verrucomicrobiota</taxon>
        <taxon>Opitutia</taxon>
        <taxon>Puniceicoccales</taxon>
        <taxon>Cerasicoccaceae</taxon>
        <taxon>Rubellicoccus</taxon>
    </lineage>
</organism>
<protein>
    <submittedName>
        <fullName evidence="2">Phytanoyl-CoA dioxygenase family protein</fullName>
    </submittedName>
</protein>
<gene>
    <name evidence="2" type="ORF">RZN69_18375</name>
</gene>
<accession>A0AAQ3QV69</accession>
<evidence type="ECO:0000256" key="1">
    <source>
        <dbReference type="ARBA" id="ARBA00001954"/>
    </source>
</evidence>
<dbReference type="KEGG" id="puo:RZN69_18375"/>
<dbReference type="RefSeq" id="WP_317832704.1">
    <property type="nucleotide sequence ID" value="NZ_CP136920.1"/>
</dbReference>
<name>A0AAQ3QV69_9BACT</name>
<dbReference type="InterPro" id="IPR008775">
    <property type="entry name" value="Phytyl_CoA_dOase-like"/>
</dbReference>
<dbReference type="PANTHER" id="PTHR20883:SF48">
    <property type="entry name" value="ECTOINE DIOXYGENASE"/>
    <property type="match status" value="1"/>
</dbReference>
<reference evidence="2 3" key="1">
    <citation type="submission" date="2023-10" db="EMBL/GenBank/DDBJ databases">
        <title>Rubellicoccus peritrichatus gen. nov., sp. nov., isolated from an algae of coral reef tank.</title>
        <authorList>
            <person name="Luo J."/>
        </authorList>
    </citation>
    <scope>NUCLEOTIDE SEQUENCE [LARGE SCALE GENOMIC DNA]</scope>
    <source>
        <strain evidence="2 3">CR14</strain>
    </source>
</reference>